<keyword evidence="6 8" id="KW-1133">Transmembrane helix</keyword>
<comment type="subcellular location">
    <subcellularLocation>
        <location evidence="1">Cell membrane</location>
        <topology evidence="1">Multi-pass membrane protein</topology>
    </subcellularLocation>
</comment>
<dbReference type="EMBL" id="AAXW01000026">
    <property type="protein sequence ID" value="EAZ90362.1"/>
    <property type="molecule type" value="Genomic_DNA"/>
</dbReference>
<dbReference type="Proteomes" id="UP000003781">
    <property type="component" value="Unassembled WGS sequence"/>
</dbReference>
<evidence type="ECO:0000256" key="4">
    <source>
        <dbReference type="ARBA" id="ARBA00022679"/>
    </source>
</evidence>
<dbReference type="GO" id="GO:0005886">
    <property type="term" value="C:plasma membrane"/>
    <property type="evidence" value="ECO:0007669"/>
    <property type="project" value="UniProtKB-SubCell"/>
</dbReference>
<proteinExistence type="predicted"/>
<evidence type="ECO:0000256" key="6">
    <source>
        <dbReference type="ARBA" id="ARBA00022989"/>
    </source>
</evidence>
<dbReference type="InterPro" id="IPR038731">
    <property type="entry name" value="RgtA/B/C-like"/>
</dbReference>
<evidence type="ECO:0000256" key="2">
    <source>
        <dbReference type="ARBA" id="ARBA00022475"/>
    </source>
</evidence>
<evidence type="ECO:0000256" key="1">
    <source>
        <dbReference type="ARBA" id="ARBA00004651"/>
    </source>
</evidence>
<keyword evidence="5 8" id="KW-0812">Transmembrane</keyword>
<evidence type="ECO:0000256" key="3">
    <source>
        <dbReference type="ARBA" id="ARBA00022676"/>
    </source>
</evidence>
<keyword evidence="4" id="KW-0808">Transferase</keyword>
<feature type="domain" description="Glycosyltransferase RgtA/B/C/D-like" evidence="9">
    <location>
        <begin position="75"/>
        <end position="214"/>
    </location>
</feature>
<dbReference type="GO" id="GO:0009103">
    <property type="term" value="P:lipopolysaccharide biosynthetic process"/>
    <property type="evidence" value="ECO:0007669"/>
    <property type="project" value="UniProtKB-ARBA"/>
</dbReference>
<evidence type="ECO:0000313" key="10">
    <source>
        <dbReference type="EMBL" id="EAZ90362.1"/>
    </source>
</evidence>
<comment type="caution">
    <text evidence="10">The sequence shown here is derived from an EMBL/GenBank/DDBJ whole genome shotgun (WGS) entry which is preliminary data.</text>
</comment>
<gene>
    <name evidence="10" type="ORF">CY0110_04828</name>
</gene>
<evidence type="ECO:0000313" key="11">
    <source>
        <dbReference type="Proteomes" id="UP000003781"/>
    </source>
</evidence>
<keyword evidence="3" id="KW-0328">Glycosyltransferase</keyword>
<feature type="transmembrane region" description="Helical" evidence="8">
    <location>
        <begin position="82"/>
        <end position="100"/>
    </location>
</feature>
<evidence type="ECO:0000259" key="9">
    <source>
        <dbReference type="Pfam" id="PF13231"/>
    </source>
</evidence>
<feature type="transmembrane region" description="Helical" evidence="8">
    <location>
        <begin position="134"/>
        <end position="153"/>
    </location>
</feature>
<protein>
    <recommendedName>
        <fullName evidence="9">Glycosyltransferase RgtA/B/C/D-like domain-containing protein</fullName>
    </recommendedName>
</protein>
<feature type="transmembrane region" description="Helical" evidence="8">
    <location>
        <begin position="20"/>
        <end position="37"/>
    </location>
</feature>
<evidence type="ECO:0000256" key="5">
    <source>
        <dbReference type="ARBA" id="ARBA00022692"/>
    </source>
</evidence>
<evidence type="ECO:0000256" key="8">
    <source>
        <dbReference type="SAM" id="Phobius"/>
    </source>
</evidence>
<organism evidence="10 11">
    <name type="scientific">Crocosphaera chwakensis CCY0110</name>
    <dbReference type="NCBI Taxonomy" id="391612"/>
    <lineage>
        <taxon>Bacteria</taxon>
        <taxon>Bacillati</taxon>
        <taxon>Cyanobacteriota</taxon>
        <taxon>Cyanophyceae</taxon>
        <taxon>Oscillatoriophycideae</taxon>
        <taxon>Chroococcales</taxon>
        <taxon>Aphanothecaceae</taxon>
        <taxon>Crocosphaera</taxon>
        <taxon>Crocosphaera chwakensis</taxon>
    </lineage>
</organism>
<dbReference type="Pfam" id="PF13231">
    <property type="entry name" value="PMT_2"/>
    <property type="match status" value="1"/>
</dbReference>
<dbReference type="OrthoDB" id="438909at2"/>
<feature type="transmembrane region" description="Helical" evidence="8">
    <location>
        <begin position="106"/>
        <end position="127"/>
    </location>
</feature>
<feature type="transmembrane region" description="Helical" evidence="8">
    <location>
        <begin position="316"/>
        <end position="337"/>
    </location>
</feature>
<reference evidence="10 11" key="1">
    <citation type="submission" date="2007-03" db="EMBL/GenBank/DDBJ databases">
        <authorList>
            <person name="Stal L."/>
            <person name="Ferriera S."/>
            <person name="Johnson J."/>
            <person name="Kravitz S."/>
            <person name="Beeson K."/>
            <person name="Sutton G."/>
            <person name="Rogers Y.-H."/>
            <person name="Friedman R."/>
            <person name="Frazier M."/>
            <person name="Venter J.C."/>
        </authorList>
    </citation>
    <scope>NUCLEOTIDE SEQUENCE [LARGE SCALE GENOMIC DNA]</scope>
    <source>
        <strain evidence="10 11">CCY0110</strain>
    </source>
</reference>
<dbReference type="GO" id="GO:0010041">
    <property type="term" value="P:response to iron(III) ion"/>
    <property type="evidence" value="ECO:0007669"/>
    <property type="project" value="TreeGrafter"/>
</dbReference>
<feature type="transmembrane region" description="Helical" evidence="8">
    <location>
        <begin position="201"/>
        <end position="220"/>
    </location>
</feature>
<dbReference type="eggNOG" id="COG5305">
    <property type="taxonomic scope" value="Bacteria"/>
</dbReference>
<feature type="transmembrane region" description="Helical" evidence="8">
    <location>
        <begin position="344"/>
        <end position="365"/>
    </location>
</feature>
<name>A3IT58_9CHRO</name>
<keyword evidence="7 8" id="KW-0472">Membrane</keyword>
<feature type="transmembrane region" description="Helical" evidence="8">
    <location>
        <begin position="165"/>
        <end position="189"/>
    </location>
</feature>
<keyword evidence="2" id="KW-1003">Cell membrane</keyword>
<sequence length="486" mass="55733">MKLKILNFPLIPHHKDEQRQWFLFGCILLLAIGLYIYKIDSKGLWIDEFISLIDAEKLRMKDGRFLYYPLLAFWTTFSNSDAWLRGLSVIFAVGSVILLYELARYLFNETTGLIAALMLTLSPLFINHAQEVRYYTLATCVTLAGTLFLAHALKQPDNWKTKAGWAIMRFLAILTVPFNGTLLGADLLLIGTQFSKQKQRLLSFATPLIGLIILSIPVAIDLLSAVTSGKHYLVGSTPGIREVLREVRILTAYSYPPPPPYLTRFLHVYILLAVAVLVIAIVKKPRSQQTLWVAAWGFIPLIIIFVYSHLSNSIWITRYFLFVAPYLFLLLAVGFLKIWRKWRFMALIVAMVYAIAVSIGLTHYYSSPERYMGARGDFYRGIAQIINAEEKPGDVIIWSIIHGTSKPLEHYHRGSASIIKKEYEYNFDEANLKKWLNSLPPIESRMWIVYPNQSELFCQLLKEKYNNVKNYKKFGQCNVSLINPEI</sequence>
<keyword evidence="11" id="KW-1185">Reference proteome</keyword>
<dbReference type="InterPro" id="IPR050297">
    <property type="entry name" value="LipidA_mod_glycosyltrf_83"/>
</dbReference>
<accession>A3IT58</accession>
<dbReference type="GO" id="GO:0016763">
    <property type="term" value="F:pentosyltransferase activity"/>
    <property type="evidence" value="ECO:0007669"/>
    <property type="project" value="TreeGrafter"/>
</dbReference>
<dbReference type="PANTHER" id="PTHR33908:SF3">
    <property type="entry name" value="UNDECAPRENYL PHOSPHATE-ALPHA-4-AMINO-4-DEOXY-L-ARABINOSE ARABINOSYL TRANSFERASE"/>
    <property type="match status" value="1"/>
</dbReference>
<feature type="transmembrane region" description="Helical" evidence="8">
    <location>
        <begin position="261"/>
        <end position="282"/>
    </location>
</feature>
<dbReference type="PANTHER" id="PTHR33908">
    <property type="entry name" value="MANNOSYLTRANSFERASE YKCB-RELATED"/>
    <property type="match status" value="1"/>
</dbReference>
<dbReference type="RefSeq" id="WP_008276563.1">
    <property type="nucleotide sequence ID" value="NZ_AAXW01000026.1"/>
</dbReference>
<dbReference type="AlphaFoldDB" id="A3IT58"/>
<evidence type="ECO:0000256" key="7">
    <source>
        <dbReference type="ARBA" id="ARBA00023136"/>
    </source>
</evidence>
<feature type="transmembrane region" description="Helical" evidence="8">
    <location>
        <begin position="291"/>
        <end position="310"/>
    </location>
</feature>